<accession>A0ABT9HPM6</accession>
<evidence type="ECO:0000256" key="8">
    <source>
        <dbReference type="ARBA" id="ARBA00022705"/>
    </source>
</evidence>
<keyword evidence="7 13" id="KW-0548">Nucleotidyltransferase</keyword>
<dbReference type="PANTHER" id="PTHR32294:SF4">
    <property type="entry name" value="ERROR-PRONE DNA POLYMERASE"/>
    <property type="match status" value="1"/>
</dbReference>
<evidence type="ECO:0000256" key="3">
    <source>
        <dbReference type="ARBA" id="ARBA00012417"/>
    </source>
</evidence>
<evidence type="ECO:0000259" key="15">
    <source>
        <dbReference type="SMART" id="SM00481"/>
    </source>
</evidence>
<evidence type="ECO:0000313" key="16">
    <source>
        <dbReference type="EMBL" id="MDP4575093.1"/>
    </source>
</evidence>
<keyword evidence="9 13" id="KW-0227">DNA damage</keyword>
<keyword evidence="17" id="KW-1185">Reference proteome</keyword>
<dbReference type="Pfam" id="PF07733">
    <property type="entry name" value="DNA_pol3_alpha"/>
    <property type="match status" value="1"/>
</dbReference>
<dbReference type="InterPro" id="IPR023073">
    <property type="entry name" value="DnaE2"/>
</dbReference>
<dbReference type="SUPFAM" id="SSF47781">
    <property type="entry name" value="RuvA domain 2-like"/>
    <property type="match status" value="1"/>
</dbReference>
<dbReference type="InterPro" id="IPR040982">
    <property type="entry name" value="DNA_pol3_finger"/>
</dbReference>
<comment type="similarity">
    <text evidence="2 13">Belongs to the DNA polymerase type-C family. DnaE2 subfamily.</text>
</comment>
<dbReference type="InterPro" id="IPR004805">
    <property type="entry name" value="DnaE2/DnaE/PolC"/>
</dbReference>
<evidence type="ECO:0000256" key="13">
    <source>
        <dbReference type="HAMAP-Rule" id="MF_01902"/>
    </source>
</evidence>
<organism evidence="16 17">
    <name type="scientific">Qipengyuania profundimaris</name>
    <dbReference type="NCBI Taxonomy" id="3067652"/>
    <lineage>
        <taxon>Bacteria</taxon>
        <taxon>Pseudomonadati</taxon>
        <taxon>Pseudomonadota</taxon>
        <taxon>Alphaproteobacteria</taxon>
        <taxon>Sphingomonadales</taxon>
        <taxon>Erythrobacteraceae</taxon>
        <taxon>Qipengyuania</taxon>
    </lineage>
</organism>
<dbReference type="Proteomes" id="UP001240639">
    <property type="component" value="Unassembled WGS sequence"/>
</dbReference>
<evidence type="ECO:0000256" key="11">
    <source>
        <dbReference type="ARBA" id="ARBA00023204"/>
    </source>
</evidence>
<dbReference type="Pfam" id="PF14579">
    <property type="entry name" value="HHH_6"/>
    <property type="match status" value="1"/>
</dbReference>
<dbReference type="SMART" id="SM00481">
    <property type="entry name" value="POLIIIAc"/>
    <property type="match status" value="1"/>
</dbReference>
<reference evidence="16 17" key="1">
    <citation type="submission" date="2023-08" db="EMBL/GenBank/DDBJ databases">
        <title>genomic of G39.</title>
        <authorList>
            <person name="Wang Y."/>
        </authorList>
    </citation>
    <scope>NUCLEOTIDE SEQUENCE [LARGE SCALE GENOMIC DNA]</scope>
    <source>
        <strain evidence="16 17">G39</strain>
    </source>
</reference>
<comment type="caution">
    <text evidence="16">The sequence shown here is derived from an EMBL/GenBank/DDBJ whole genome shotgun (WGS) entry which is preliminary data.</text>
</comment>
<feature type="region of interest" description="Disordered" evidence="14">
    <location>
        <begin position="1124"/>
        <end position="1185"/>
    </location>
</feature>
<dbReference type="Pfam" id="PF02811">
    <property type="entry name" value="PHP"/>
    <property type="match status" value="1"/>
</dbReference>
<evidence type="ECO:0000256" key="6">
    <source>
        <dbReference type="ARBA" id="ARBA00022679"/>
    </source>
</evidence>
<proteinExistence type="inferred from homology"/>
<dbReference type="PANTHER" id="PTHR32294">
    <property type="entry name" value="DNA POLYMERASE III SUBUNIT ALPHA"/>
    <property type="match status" value="1"/>
</dbReference>
<comment type="subcellular location">
    <subcellularLocation>
        <location evidence="1 13">Cytoplasm</location>
    </subcellularLocation>
</comment>
<dbReference type="NCBIfam" id="NF004225">
    <property type="entry name" value="PRK05672.1"/>
    <property type="match status" value="1"/>
</dbReference>
<dbReference type="GO" id="GO:0003887">
    <property type="term" value="F:DNA-directed DNA polymerase activity"/>
    <property type="evidence" value="ECO:0007669"/>
    <property type="project" value="UniProtKB-EC"/>
</dbReference>
<dbReference type="InterPro" id="IPR010994">
    <property type="entry name" value="RuvA_2-like"/>
</dbReference>
<dbReference type="InterPro" id="IPR004013">
    <property type="entry name" value="PHP_dom"/>
</dbReference>
<evidence type="ECO:0000256" key="9">
    <source>
        <dbReference type="ARBA" id="ARBA00022763"/>
    </source>
</evidence>
<dbReference type="NCBIfam" id="TIGR00594">
    <property type="entry name" value="polc"/>
    <property type="match status" value="1"/>
</dbReference>
<feature type="domain" description="Polymerase/histidinol phosphatase N-terminal" evidence="15">
    <location>
        <begin position="29"/>
        <end position="96"/>
    </location>
</feature>
<evidence type="ECO:0000256" key="12">
    <source>
        <dbReference type="ARBA" id="ARBA00049244"/>
    </source>
</evidence>
<dbReference type="Pfam" id="PF01336">
    <property type="entry name" value="tRNA_anti-codon"/>
    <property type="match status" value="1"/>
</dbReference>
<gene>
    <name evidence="13" type="primary">dnaE2</name>
    <name evidence="16" type="ORF">Q9K02_08095</name>
</gene>
<evidence type="ECO:0000256" key="5">
    <source>
        <dbReference type="ARBA" id="ARBA00022490"/>
    </source>
</evidence>
<dbReference type="Gene3D" id="1.10.150.870">
    <property type="match status" value="1"/>
</dbReference>
<dbReference type="InterPro" id="IPR016195">
    <property type="entry name" value="Pol/histidinol_Pase-like"/>
</dbReference>
<dbReference type="CDD" id="cd07434">
    <property type="entry name" value="PHP_PolIIIA_DnaE2"/>
    <property type="match status" value="1"/>
</dbReference>
<dbReference type="SUPFAM" id="SSF89550">
    <property type="entry name" value="PHP domain-like"/>
    <property type="match status" value="1"/>
</dbReference>
<dbReference type="HAMAP" id="MF_01902">
    <property type="entry name" value="DNApol_error_prone"/>
    <property type="match status" value="1"/>
</dbReference>
<dbReference type="InterPro" id="IPR011708">
    <property type="entry name" value="DNA_pol3_alpha_NTPase_dom"/>
</dbReference>
<evidence type="ECO:0000256" key="7">
    <source>
        <dbReference type="ARBA" id="ARBA00022695"/>
    </source>
</evidence>
<dbReference type="InterPro" id="IPR029460">
    <property type="entry name" value="DNAPol_HHH"/>
</dbReference>
<name>A0ABT9HPM6_9SPHN</name>
<evidence type="ECO:0000256" key="10">
    <source>
        <dbReference type="ARBA" id="ARBA00022932"/>
    </source>
</evidence>
<dbReference type="InterPro" id="IPR003141">
    <property type="entry name" value="Pol/His_phosphatase_N"/>
</dbReference>
<sequence length="1185" mass="132656">MPENDHQIPKRRIDVDPDLVRTPQRAPFVELGLVSCFSFLRGASDAVDLVERAYGLGYDAIGIADANTMAGVVRIHSEAKTLKLKPLIGCRIETVAGFAFLAYPKDRAAYGRLCQLISQGRMATLDGEWQAKGECHISLAMLAAHSEDVQLILVPPRDLEQRFTIAIPSNVVPFRQADTGEEVKTQWTQVEGDLADLLPHVTRQLPTLRYIAASYLYTASDIERIERLDHFAQANDLCILATNDVHYATPDKRPLQDVMTAIRHRTTVAEAGHLLFGNAERYLKSPAAMVRMFARWPHAIAATREVADACDFSLDTLKYEYPEELYPGGVDPQGYLESETWKGAVWRYPEGIPDSLRETLHKELALIGKMQLARYFLTIKDIVDFARNKVDPPILCQGRGSAANSAVCYCLGITSVDPEKHQLLFDRFISEDRKEPPDIDVDFEHERREEVIQYLYRKYGRHRAGLCATVIHYRPRMAIREVGKAMGLSEDVTAVLARTVWGGWGRTIDEGHVENETGLDLTDPHLRRVLKLTEQMIGMPRHLSQHVGGFILTDGPLTEMVPIGNGAMPDRSFIEWDKDDIDDLGILKVDVLALGMLTCIRKGLKLLEDHHGESYQLATIPREDPAVYDMLCTGDSLGVFQVESRAQMNMLPRLRPREFYDLVVQVAIVRPGPIQGDMVHPYLKQRRRAREGKTDFYLPSPAPEHGPPDELSSILERTYGVPIFQEQAMKIAIDAAKFSSKEANRLRKAMATFRSRGMVNEHQDMMVGRMIERGYDPEFSARCFEQIKGFGEYGFPESHAASFAHLVYVSSWMKCHYPAAFACALLNSQPMGFYAPAQIVRDAREHGVTVLPADVNLSDWDCSLEDCEGEIALRLGLRQVDGLREAVAARLIGEREERGPYADVTALRDRARIGPSHVERLASADCFGSIALSRRQALWDARSLIAEPDLPLFAAAAEREEGAETSATQLPHMPLSEEVVADYLTTRLSLKAHPMSFLREDLDARGFVRACDLRERKFRSTVNVAGVVLIRQQPGSAKGVCFITLEDETGVVNLVIWPDLKARQRKVVMGARLMEVRGRVEYDDEVVHVIAQHMTDATQDLHRLSDDLLVAPIARADHVNSPLPSHCKAGWENPAGSADAPASEPTAKPPPKDDWQDPPPGNRECGWGGRHPRDVRVIPKSRDFH</sequence>
<keyword evidence="10 13" id="KW-0239">DNA-directed DNA polymerase</keyword>
<dbReference type="CDD" id="cd04485">
    <property type="entry name" value="DnaE_OBF"/>
    <property type="match status" value="1"/>
</dbReference>
<dbReference type="RefSeq" id="WP_305932434.1">
    <property type="nucleotide sequence ID" value="NZ_JAVAIM010000001.1"/>
</dbReference>
<evidence type="ECO:0000256" key="14">
    <source>
        <dbReference type="SAM" id="MobiDB-lite"/>
    </source>
</evidence>
<keyword evidence="11 13" id="KW-0234">DNA repair</keyword>
<comment type="catalytic activity">
    <reaction evidence="12 13">
        <text>DNA(n) + a 2'-deoxyribonucleoside 5'-triphosphate = DNA(n+1) + diphosphate</text>
        <dbReference type="Rhea" id="RHEA:22508"/>
        <dbReference type="Rhea" id="RHEA-COMP:17339"/>
        <dbReference type="Rhea" id="RHEA-COMP:17340"/>
        <dbReference type="ChEBI" id="CHEBI:33019"/>
        <dbReference type="ChEBI" id="CHEBI:61560"/>
        <dbReference type="ChEBI" id="CHEBI:173112"/>
        <dbReference type="EC" id="2.7.7.7"/>
    </reaction>
</comment>
<dbReference type="Pfam" id="PF17657">
    <property type="entry name" value="DNA_pol3_finger"/>
    <property type="match status" value="1"/>
</dbReference>
<dbReference type="InterPro" id="IPR004365">
    <property type="entry name" value="NA-bd_OB_tRNA"/>
</dbReference>
<protein>
    <recommendedName>
        <fullName evidence="4 13">Error-prone DNA polymerase</fullName>
        <ecNumber evidence="3 13">2.7.7.7</ecNumber>
    </recommendedName>
</protein>
<feature type="compositionally biased region" description="Basic and acidic residues" evidence="14">
    <location>
        <begin position="1171"/>
        <end position="1185"/>
    </location>
</feature>
<dbReference type="EC" id="2.7.7.7" evidence="3 13"/>
<evidence type="ECO:0000256" key="4">
    <source>
        <dbReference type="ARBA" id="ARBA00017273"/>
    </source>
</evidence>
<dbReference type="EMBL" id="JAVAIM010000001">
    <property type="protein sequence ID" value="MDP4575093.1"/>
    <property type="molecule type" value="Genomic_DNA"/>
</dbReference>
<evidence type="ECO:0000256" key="2">
    <source>
        <dbReference type="ARBA" id="ARBA00007391"/>
    </source>
</evidence>
<dbReference type="Gene3D" id="3.20.20.140">
    <property type="entry name" value="Metal-dependent hydrolases"/>
    <property type="match status" value="1"/>
</dbReference>
<keyword evidence="5 13" id="KW-0963">Cytoplasm</keyword>
<keyword evidence="6 13" id="KW-0808">Transferase</keyword>
<comment type="function">
    <text evidence="13">DNA polymerase involved in damage-induced mutagenesis and translesion synthesis (TLS). It is not the major replicative DNA polymerase.</text>
</comment>
<evidence type="ECO:0000256" key="1">
    <source>
        <dbReference type="ARBA" id="ARBA00004496"/>
    </source>
</evidence>
<keyword evidence="8 13" id="KW-0235">DNA replication</keyword>
<evidence type="ECO:0000313" key="17">
    <source>
        <dbReference type="Proteomes" id="UP001240639"/>
    </source>
</evidence>